<protein>
    <recommendedName>
        <fullName evidence="9">Sec-independent protein translocase protein TatB</fullName>
    </recommendedName>
</protein>
<keyword evidence="4 9" id="KW-0812">Transmembrane</keyword>
<dbReference type="PRINTS" id="PR01506">
    <property type="entry name" value="TATBPROTEIN"/>
</dbReference>
<sequence>MFDIGWSEMMVVGVVALVVIGPKDLPEMFRTLGRFTAKARGMAREFQRAMENAADEAGVKDVAKDLRDVTSARNMGLDAVKTAASKFEAWDPLKPKPAAPVAAAASAAPAAAAVTPEPAPPPAGPHTAALAAEVAERRAARAADAAARQAASDTPPVATPEPKDEA</sequence>
<evidence type="ECO:0000256" key="7">
    <source>
        <dbReference type="ARBA" id="ARBA00023010"/>
    </source>
</evidence>
<comment type="caution">
    <text evidence="11">The sequence shown here is derived from an EMBL/GenBank/DDBJ whole genome shotgun (WGS) entry which is preliminary data.</text>
</comment>
<evidence type="ECO:0000256" key="2">
    <source>
        <dbReference type="ARBA" id="ARBA00022448"/>
    </source>
</evidence>
<dbReference type="InterPro" id="IPR018448">
    <property type="entry name" value="TatB"/>
</dbReference>
<evidence type="ECO:0000256" key="10">
    <source>
        <dbReference type="SAM" id="MobiDB-lite"/>
    </source>
</evidence>
<dbReference type="InterPro" id="IPR003369">
    <property type="entry name" value="TatA/B/E"/>
</dbReference>
<keyword evidence="12" id="KW-1185">Reference proteome</keyword>
<evidence type="ECO:0000313" key="12">
    <source>
        <dbReference type="Proteomes" id="UP001431963"/>
    </source>
</evidence>
<dbReference type="EMBL" id="JBALHR010000002">
    <property type="protein sequence ID" value="MEH7827306.1"/>
    <property type="molecule type" value="Genomic_DNA"/>
</dbReference>
<dbReference type="PANTHER" id="PTHR33162">
    <property type="entry name" value="SEC-INDEPENDENT PROTEIN TRANSLOCASE PROTEIN TATA, CHLOROPLASTIC"/>
    <property type="match status" value="1"/>
</dbReference>
<keyword evidence="5 9" id="KW-0653">Protein transport</keyword>
<dbReference type="PANTHER" id="PTHR33162:SF1">
    <property type="entry name" value="SEC-INDEPENDENT PROTEIN TRANSLOCASE PROTEIN TATA, CHLOROPLASTIC"/>
    <property type="match status" value="1"/>
</dbReference>
<feature type="compositionally biased region" description="Low complexity" evidence="10">
    <location>
        <begin position="99"/>
        <end position="116"/>
    </location>
</feature>
<dbReference type="RefSeq" id="WP_335419931.1">
    <property type="nucleotide sequence ID" value="NZ_JBALHR010000002.1"/>
</dbReference>
<evidence type="ECO:0000313" key="11">
    <source>
        <dbReference type="EMBL" id="MEH7827306.1"/>
    </source>
</evidence>
<reference evidence="11" key="1">
    <citation type="submission" date="2024-02" db="EMBL/GenBank/DDBJ databases">
        <title>Genome sequences of strain Gemmobacter sp. JM10B15.</title>
        <authorList>
            <person name="Zhang M."/>
        </authorList>
    </citation>
    <scope>NUCLEOTIDE SEQUENCE</scope>
    <source>
        <strain evidence="11">JM10B15</strain>
    </source>
</reference>
<organism evidence="11 12">
    <name type="scientific">Gemmobacter denitrificans</name>
    <dbReference type="NCBI Taxonomy" id="3123040"/>
    <lineage>
        <taxon>Bacteria</taxon>
        <taxon>Pseudomonadati</taxon>
        <taxon>Pseudomonadota</taxon>
        <taxon>Alphaproteobacteria</taxon>
        <taxon>Rhodobacterales</taxon>
        <taxon>Paracoccaceae</taxon>
        <taxon>Gemmobacter</taxon>
    </lineage>
</organism>
<keyword evidence="7 9" id="KW-0811">Translocation</keyword>
<gene>
    <name evidence="9 11" type="primary">tatB</name>
    <name evidence="11" type="ORF">V6590_04025</name>
</gene>
<evidence type="ECO:0000256" key="6">
    <source>
        <dbReference type="ARBA" id="ARBA00022989"/>
    </source>
</evidence>
<dbReference type="Gene3D" id="1.20.5.3310">
    <property type="match status" value="1"/>
</dbReference>
<evidence type="ECO:0000256" key="3">
    <source>
        <dbReference type="ARBA" id="ARBA00022475"/>
    </source>
</evidence>
<evidence type="ECO:0000256" key="8">
    <source>
        <dbReference type="ARBA" id="ARBA00023136"/>
    </source>
</evidence>
<name>A0ABU8BRI1_9RHOB</name>
<comment type="function">
    <text evidence="9">Part of the twin-arginine translocation (Tat) system that transports large folded proteins containing a characteristic twin-arginine motif in their signal peptide across membranes. Together with TatC, TatB is part of a receptor directly interacting with Tat signal peptides. TatB may form an oligomeric binding site that transiently accommodates folded Tat precursor proteins before their translocation.</text>
</comment>
<evidence type="ECO:0000256" key="5">
    <source>
        <dbReference type="ARBA" id="ARBA00022927"/>
    </source>
</evidence>
<proteinExistence type="inferred from homology"/>
<comment type="subunit">
    <text evidence="9">The Tat system comprises two distinct complexes: a TatABC complex, containing multiple copies of TatA, TatB and TatC subunits, and a separate TatA complex, containing only TatA subunits. Substrates initially bind to the TatABC complex, which probably triggers association of the separate TatA complex to form the active translocon.</text>
</comment>
<keyword evidence="3 9" id="KW-1003">Cell membrane</keyword>
<dbReference type="Proteomes" id="UP001431963">
    <property type="component" value="Unassembled WGS sequence"/>
</dbReference>
<evidence type="ECO:0000256" key="4">
    <source>
        <dbReference type="ARBA" id="ARBA00022692"/>
    </source>
</evidence>
<keyword evidence="6 9" id="KW-1133">Transmembrane helix</keyword>
<keyword evidence="8 9" id="KW-0472">Membrane</keyword>
<dbReference type="HAMAP" id="MF_00237">
    <property type="entry name" value="TatB"/>
    <property type="match status" value="1"/>
</dbReference>
<dbReference type="Pfam" id="PF02416">
    <property type="entry name" value="TatA_B_E"/>
    <property type="match status" value="1"/>
</dbReference>
<feature type="compositionally biased region" description="Low complexity" evidence="10">
    <location>
        <begin position="142"/>
        <end position="151"/>
    </location>
</feature>
<feature type="region of interest" description="Disordered" evidence="10">
    <location>
        <begin position="98"/>
        <end position="166"/>
    </location>
</feature>
<dbReference type="NCBIfam" id="TIGR01410">
    <property type="entry name" value="tatB"/>
    <property type="match status" value="1"/>
</dbReference>
<keyword evidence="2 9" id="KW-0813">Transport</keyword>
<comment type="similarity">
    <text evidence="9">Belongs to the TatB family.</text>
</comment>
<comment type="subcellular location">
    <subcellularLocation>
        <location evidence="9">Cell membrane</location>
        <topology evidence="9">Single-pass membrane protein</topology>
    </subcellularLocation>
    <subcellularLocation>
        <location evidence="1">Membrane</location>
        <topology evidence="1">Single-pass membrane protein</topology>
    </subcellularLocation>
</comment>
<evidence type="ECO:0000256" key="9">
    <source>
        <dbReference type="HAMAP-Rule" id="MF_00237"/>
    </source>
</evidence>
<accession>A0ABU8BRI1</accession>
<evidence type="ECO:0000256" key="1">
    <source>
        <dbReference type="ARBA" id="ARBA00004167"/>
    </source>
</evidence>